<evidence type="ECO:0000256" key="1">
    <source>
        <dbReference type="SAM" id="Phobius"/>
    </source>
</evidence>
<keyword evidence="1" id="KW-0472">Membrane</keyword>
<keyword evidence="3" id="KW-1185">Reference proteome</keyword>
<accession>A0A8J6HTI3</accession>
<sequence length="74" mass="8429">MGYLLVLLKLLLIVLQIVMLTHLATEAKLSAEDKRSWVIGFVLFGGITSLIYYFDIYRPAKKAQNDLWGEAKDI</sequence>
<dbReference type="EMBL" id="JAAKDE010000029">
    <property type="protein sequence ID" value="MBA2133956.1"/>
    <property type="molecule type" value="Genomic_DNA"/>
</dbReference>
<dbReference type="Proteomes" id="UP000657177">
    <property type="component" value="Unassembled WGS sequence"/>
</dbReference>
<keyword evidence="1" id="KW-0812">Transmembrane</keyword>
<organism evidence="2 3">
    <name type="scientific">Capillibacterium thermochitinicola</name>
    <dbReference type="NCBI Taxonomy" id="2699427"/>
    <lineage>
        <taxon>Bacteria</taxon>
        <taxon>Bacillati</taxon>
        <taxon>Bacillota</taxon>
        <taxon>Capillibacterium</taxon>
    </lineage>
</organism>
<keyword evidence="1" id="KW-1133">Transmembrane helix</keyword>
<dbReference type="RefSeq" id="WP_181340425.1">
    <property type="nucleotide sequence ID" value="NZ_JAAKDE010000029.1"/>
</dbReference>
<name>A0A8J6HTI3_9FIRM</name>
<protein>
    <recommendedName>
        <fullName evidence="4">Cardiolipin synthase N-terminal domain-containing protein</fullName>
    </recommendedName>
</protein>
<comment type="caution">
    <text evidence="2">The sequence shown here is derived from an EMBL/GenBank/DDBJ whole genome shotgun (WGS) entry which is preliminary data.</text>
</comment>
<evidence type="ECO:0008006" key="4">
    <source>
        <dbReference type="Google" id="ProtNLM"/>
    </source>
</evidence>
<evidence type="ECO:0000313" key="3">
    <source>
        <dbReference type="Proteomes" id="UP000657177"/>
    </source>
</evidence>
<feature type="transmembrane region" description="Helical" evidence="1">
    <location>
        <begin position="36"/>
        <end position="54"/>
    </location>
</feature>
<proteinExistence type="predicted"/>
<gene>
    <name evidence="2" type="ORF">G5B42_10480</name>
</gene>
<evidence type="ECO:0000313" key="2">
    <source>
        <dbReference type="EMBL" id="MBA2133956.1"/>
    </source>
</evidence>
<reference evidence="2" key="1">
    <citation type="submission" date="2020-06" db="EMBL/GenBank/DDBJ databases">
        <title>Novel chitinolytic bacterium.</title>
        <authorList>
            <person name="Ungkulpasvich U."/>
            <person name="Kosugi A."/>
            <person name="Uke A."/>
        </authorList>
    </citation>
    <scope>NUCLEOTIDE SEQUENCE</scope>
    <source>
        <strain evidence="2">UUS1-1</strain>
    </source>
</reference>
<dbReference type="AlphaFoldDB" id="A0A8J6HTI3"/>